<proteinExistence type="predicted"/>
<reference evidence="2" key="1">
    <citation type="thesis" date="2015" institute="Rutgers" country="The State University of New Jersey, 14 College Farm Rd., New Brunswick, NJ, USA">
        <title>Ammonia toxicity in bacteria and its implications for treatment of and resource recovery from highly nitrogenous organic wastes.</title>
        <authorList>
            <person name="Luther A.K."/>
        </authorList>
    </citation>
    <scope>NUCLEOTIDE SEQUENCE</scope>
    <source>
        <strain evidence="2">RT-10B</strain>
    </source>
</reference>
<evidence type="ECO:0000256" key="1">
    <source>
        <dbReference type="SAM" id="Coils"/>
    </source>
</evidence>
<evidence type="ECO:0000313" key="3">
    <source>
        <dbReference type="Proteomes" id="UP000241434"/>
    </source>
</evidence>
<keyword evidence="1" id="KW-0175">Coiled coil</keyword>
<comment type="caution">
    <text evidence="2">The sequence shown here is derived from an EMBL/GenBank/DDBJ whole genome shotgun (WGS) entry which is preliminary data.</text>
</comment>
<accession>A0A2P7Q2H2</accession>
<name>A0A2P7Q2H2_9FIRM</name>
<keyword evidence="3" id="KW-1185">Reference proteome</keyword>
<dbReference type="Proteomes" id="UP000241434">
    <property type="component" value="Unassembled WGS sequence"/>
</dbReference>
<protein>
    <submittedName>
        <fullName evidence="2">Uncharacterized protein</fullName>
    </submittedName>
</protein>
<feature type="coiled-coil region" evidence="1">
    <location>
        <begin position="69"/>
        <end position="96"/>
    </location>
</feature>
<organism evidence="2 3">
    <name type="scientific">Peptostreptococcus russellii</name>
    <dbReference type="NCBI Taxonomy" id="215200"/>
    <lineage>
        <taxon>Bacteria</taxon>
        <taxon>Bacillati</taxon>
        <taxon>Bacillota</taxon>
        <taxon>Clostridia</taxon>
        <taxon>Peptostreptococcales</taxon>
        <taxon>Peptostreptococcaceae</taxon>
        <taxon>Peptostreptococcus</taxon>
    </lineage>
</organism>
<dbReference type="RefSeq" id="WP_106776132.1">
    <property type="nucleotide sequence ID" value="NZ_JYGE01000002.1"/>
</dbReference>
<dbReference type="EMBL" id="JYGE01000002">
    <property type="protein sequence ID" value="PSJ32150.1"/>
    <property type="molecule type" value="Genomic_DNA"/>
</dbReference>
<evidence type="ECO:0000313" key="2">
    <source>
        <dbReference type="EMBL" id="PSJ32150.1"/>
    </source>
</evidence>
<dbReference type="AlphaFoldDB" id="A0A2P7Q2H2"/>
<gene>
    <name evidence="2" type="ORF">UF10_01855</name>
</gene>
<sequence length="96" mass="11072">MFREFGRGQRCQGAMFTRGRAGGFGRGQGRELANAKSGAYQESGRRIRRRDFSCLDGYGGFYNHGFDGKELLKNKKEFLKERIKEIDEILLENEEE</sequence>